<name>A0A9Q1DLM7_CONCO</name>
<feature type="chain" id="PRO_5040110857" evidence="1">
    <location>
        <begin position="18"/>
        <end position="99"/>
    </location>
</feature>
<comment type="caution">
    <text evidence="2">The sequence shown here is derived from an EMBL/GenBank/DDBJ whole genome shotgun (WGS) entry which is preliminary data.</text>
</comment>
<accession>A0A9Q1DLM7</accession>
<dbReference type="EMBL" id="JAFJMO010000006">
    <property type="protein sequence ID" value="KAJ8274619.1"/>
    <property type="molecule type" value="Genomic_DNA"/>
</dbReference>
<reference evidence="2" key="1">
    <citation type="journal article" date="2023" name="Science">
        <title>Genome structures resolve the early diversification of teleost fishes.</title>
        <authorList>
            <person name="Parey E."/>
            <person name="Louis A."/>
            <person name="Montfort J."/>
            <person name="Bouchez O."/>
            <person name="Roques C."/>
            <person name="Iampietro C."/>
            <person name="Lluch J."/>
            <person name="Castinel A."/>
            <person name="Donnadieu C."/>
            <person name="Desvignes T."/>
            <person name="Floi Bucao C."/>
            <person name="Jouanno E."/>
            <person name="Wen M."/>
            <person name="Mejri S."/>
            <person name="Dirks R."/>
            <person name="Jansen H."/>
            <person name="Henkel C."/>
            <person name="Chen W.J."/>
            <person name="Zahm M."/>
            <person name="Cabau C."/>
            <person name="Klopp C."/>
            <person name="Thompson A.W."/>
            <person name="Robinson-Rechavi M."/>
            <person name="Braasch I."/>
            <person name="Lecointre G."/>
            <person name="Bobe J."/>
            <person name="Postlethwait J.H."/>
            <person name="Berthelot C."/>
            <person name="Roest Crollius H."/>
            <person name="Guiguen Y."/>
        </authorList>
    </citation>
    <scope>NUCLEOTIDE SEQUENCE</scope>
    <source>
        <strain evidence="2">Concon-B</strain>
    </source>
</reference>
<keyword evidence="3" id="KW-1185">Reference proteome</keyword>
<dbReference type="Proteomes" id="UP001152803">
    <property type="component" value="Unassembled WGS sequence"/>
</dbReference>
<dbReference type="AlphaFoldDB" id="A0A9Q1DLM7"/>
<dbReference type="OrthoDB" id="8964293at2759"/>
<evidence type="ECO:0000313" key="3">
    <source>
        <dbReference type="Proteomes" id="UP001152803"/>
    </source>
</evidence>
<proteinExistence type="predicted"/>
<evidence type="ECO:0000256" key="1">
    <source>
        <dbReference type="SAM" id="SignalP"/>
    </source>
</evidence>
<sequence>MIFFLSFFVGYFCLSHGQTTPDLMGSTTEPMFGEELGSGFSPFPVSLPVVIGLRLSVKSSVELNSVTIERFLQQIMNSFQLFNGTFEIAVKNITRITPD</sequence>
<organism evidence="2 3">
    <name type="scientific">Conger conger</name>
    <name type="common">Conger eel</name>
    <name type="synonym">Muraena conger</name>
    <dbReference type="NCBI Taxonomy" id="82655"/>
    <lineage>
        <taxon>Eukaryota</taxon>
        <taxon>Metazoa</taxon>
        <taxon>Chordata</taxon>
        <taxon>Craniata</taxon>
        <taxon>Vertebrata</taxon>
        <taxon>Euteleostomi</taxon>
        <taxon>Actinopterygii</taxon>
        <taxon>Neopterygii</taxon>
        <taxon>Teleostei</taxon>
        <taxon>Anguilliformes</taxon>
        <taxon>Congridae</taxon>
        <taxon>Conger</taxon>
    </lineage>
</organism>
<keyword evidence="1" id="KW-0732">Signal</keyword>
<protein>
    <submittedName>
        <fullName evidence="2">Uncharacterized protein</fullName>
    </submittedName>
</protein>
<feature type="signal peptide" evidence="1">
    <location>
        <begin position="1"/>
        <end position="17"/>
    </location>
</feature>
<gene>
    <name evidence="2" type="ORF">COCON_G00092440</name>
</gene>
<evidence type="ECO:0000313" key="2">
    <source>
        <dbReference type="EMBL" id="KAJ8274619.1"/>
    </source>
</evidence>